<organism evidence="1 2">
    <name type="scientific">Buchananella hordeovulneris</name>
    <dbReference type="NCBI Taxonomy" id="52770"/>
    <lineage>
        <taxon>Bacteria</taxon>
        <taxon>Bacillati</taxon>
        <taxon>Actinomycetota</taxon>
        <taxon>Actinomycetes</taxon>
        <taxon>Actinomycetales</taxon>
        <taxon>Actinomycetaceae</taxon>
        <taxon>Buchananella</taxon>
    </lineage>
</organism>
<dbReference type="Proteomes" id="UP000185612">
    <property type="component" value="Unassembled WGS sequence"/>
</dbReference>
<comment type="caution">
    <text evidence="1">The sequence shown here is derived from an EMBL/GenBank/DDBJ whole genome shotgun (WGS) entry which is preliminary data.</text>
</comment>
<dbReference type="Pfam" id="PF13743">
    <property type="entry name" value="Thioredoxin_5"/>
    <property type="match status" value="1"/>
</dbReference>
<dbReference type="InterPro" id="IPR036249">
    <property type="entry name" value="Thioredoxin-like_sf"/>
</dbReference>
<gene>
    <name evidence="1" type="ORF">BSZ40_04215</name>
</gene>
<dbReference type="AlphaFoldDB" id="A0A1Q5PX87"/>
<dbReference type="CDD" id="cd03025">
    <property type="entry name" value="DsbA_FrnE_like"/>
    <property type="match status" value="1"/>
</dbReference>
<dbReference type="PANTHER" id="PTHR13887:SF54">
    <property type="entry name" value="DSBA FAMILY PROTEIN"/>
    <property type="match status" value="1"/>
</dbReference>
<dbReference type="EMBL" id="MQVS01000003">
    <property type="protein sequence ID" value="OKL52116.1"/>
    <property type="molecule type" value="Genomic_DNA"/>
</dbReference>
<proteinExistence type="predicted"/>
<sequence>MLVSITVFTDPVCTWCWGSEPMLRAVAERYGAQVEIRQVMGGLVPDIRSFRDDANGIGGDPEQANLDVAAHYAAAAGRHQMPVTPTGLRLFDAEHVSTHPQGIAYHAARQQGDELAERFLRRMREAGAAEARQTNRPEVLVELAAEAGLDVGRFLAALEDGTAADAFATDLRLVAETGVRGFPAFLFTVPGKHPVLLPAWQPYGTFRQVIGFLTGQRAVEAQLEPTVERVAEFVRRWRSVADVEVQTAFELSDDAWSTLAPQVLADPRIVEMPAESGRFLRWQEPSGACAVAGSGVCGV</sequence>
<evidence type="ECO:0000313" key="2">
    <source>
        <dbReference type="Proteomes" id="UP000185612"/>
    </source>
</evidence>
<dbReference type="SUPFAM" id="SSF52833">
    <property type="entry name" value="Thioredoxin-like"/>
    <property type="match status" value="1"/>
</dbReference>
<dbReference type="PANTHER" id="PTHR13887">
    <property type="entry name" value="GLUTATHIONE S-TRANSFERASE KAPPA"/>
    <property type="match status" value="1"/>
</dbReference>
<dbReference type="STRING" id="52770.BSZ40_04215"/>
<evidence type="ECO:0008006" key="3">
    <source>
        <dbReference type="Google" id="ProtNLM"/>
    </source>
</evidence>
<keyword evidence="2" id="KW-1185">Reference proteome</keyword>
<name>A0A1Q5PX87_9ACTO</name>
<dbReference type="RefSeq" id="WP_073823610.1">
    <property type="nucleotide sequence ID" value="NZ_MQVS01000003.1"/>
</dbReference>
<evidence type="ECO:0000313" key="1">
    <source>
        <dbReference type="EMBL" id="OKL52116.1"/>
    </source>
</evidence>
<dbReference type="InParanoid" id="A0A1Q5PX87"/>
<dbReference type="OrthoDB" id="9813770at2"/>
<dbReference type="Gene3D" id="3.40.30.10">
    <property type="entry name" value="Glutaredoxin"/>
    <property type="match status" value="1"/>
</dbReference>
<reference evidence="2" key="1">
    <citation type="submission" date="2016-12" db="EMBL/GenBank/DDBJ databases">
        <authorList>
            <person name="Meng X."/>
        </authorList>
    </citation>
    <scope>NUCLEOTIDE SEQUENCE [LARGE SCALE GENOMIC DNA]</scope>
    <source>
        <strain evidence="2">DSM 20732</strain>
    </source>
</reference>
<protein>
    <recommendedName>
        <fullName evidence="3">DsbA family protein</fullName>
    </recommendedName>
</protein>
<accession>A0A1Q5PX87</accession>